<protein>
    <submittedName>
        <fullName evidence="1">Sporadically distributed protein</fullName>
    </submittedName>
</protein>
<dbReference type="RefSeq" id="WP_129747411.1">
    <property type="nucleotide sequence ID" value="NZ_LR215048.1"/>
</dbReference>
<accession>A0A449BBU6</accession>
<sequence length="444" mass="50577">MAKKIIINEVERIFALSFGYGKHLLKKDVYEERFGIITALNLIGEKTIRTINKTSIGTTNKSAREQMPKQSGINDFGFDINSDLIGSISAKSENESIIEGIITGGESFSCSANVNQDNITDFLMKIYNAYTSDNYKANFSWVDKIQPVKSNGANEKLNLKMIESINLSEEKFWMAVPEVIDWENVKGFKISNDRNIHDDILINKVMESFKRPLDNISQLRSKTIDVISSLNEESIIRWKAIDCIYGEIDLDDKSYCISNGKWFEIDSDYVSEINREYLSTPISEVNFIDNPGLNEDKYNEKLVNENSGFLLMDKELIVYGGGHSSIELCDIITIDNKLIHIKKYGGSSVLGHLFNQAVVSTRLIKSDKKFVIKANEKINNHNYEINLQKEYEIIIAIISDDENEIPHIPFFAKIAFMHAYKTLLTMSVDVKIKRVKNVRIESNV</sequence>
<dbReference type="NCBIfam" id="TIGR04141">
    <property type="entry name" value="TIGR04141 family sporadically distributed protein"/>
    <property type="match status" value="1"/>
</dbReference>
<name>A0A449BBU6_HAPAX</name>
<dbReference type="Pfam" id="PF19614">
    <property type="entry name" value="DUF6119"/>
    <property type="match status" value="1"/>
</dbReference>
<organism evidence="1 2">
    <name type="scientific">Haploplasma axanthum</name>
    <name type="common">Acholeplasma axanthum</name>
    <dbReference type="NCBI Taxonomy" id="29552"/>
    <lineage>
        <taxon>Bacteria</taxon>
        <taxon>Bacillati</taxon>
        <taxon>Mycoplasmatota</taxon>
        <taxon>Mollicutes</taxon>
        <taxon>Acholeplasmatales</taxon>
        <taxon>Acholeplasmataceae</taxon>
        <taxon>Haploplasma</taxon>
    </lineage>
</organism>
<dbReference type="EMBL" id="LR215048">
    <property type="protein sequence ID" value="VEU79908.1"/>
    <property type="molecule type" value="Genomic_DNA"/>
</dbReference>
<proteinExistence type="predicted"/>
<dbReference type="OrthoDB" id="6401683at2"/>
<evidence type="ECO:0000313" key="1">
    <source>
        <dbReference type="EMBL" id="VEU79908.1"/>
    </source>
</evidence>
<dbReference type="AlphaFoldDB" id="A0A449BBU6"/>
<evidence type="ECO:0000313" key="2">
    <source>
        <dbReference type="Proteomes" id="UP000289841"/>
    </source>
</evidence>
<reference evidence="1 2" key="1">
    <citation type="submission" date="2019-01" db="EMBL/GenBank/DDBJ databases">
        <authorList>
            <consortium name="Pathogen Informatics"/>
        </authorList>
    </citation>
    <scope>NUCLEOTIDE SEQUENCE [LARGE SCALE GENOMIC DNA]</scope>
    <source>
        <strain evidence="1 2">NCTC10138</strain>
    </source>
</reference>
<dbReference type="Proteomes" id="UP000289841">
    <property type="component" value="Chromosome"/>
</dbReference>
<dbReference type="InterPro" id="IPR026487">
    <property type="entry name" value="CHP04141"/>
</dbReference>
<keyword evidence="2" id="KW-1185">Reference proteome</keyword>
<dbReference type="KEGG" id="aaxa:NCTC10138_00261"/>
<gene>
    <name evidence="1" type="ORF">NCTC10138_00261</name>
</gene>